<protein>
    <submittedName>
        <fullName evidence="2">YebG family protein</fullName>
    </submittedName>
</protein>
<reference evidence="2 3" key="1">
    <citation type="submission" date="2023-07" db="EMBL/GenBank/DDBJ databases">
        <title>Pathogenic bacteria of pear tree diseases.</title>
        <authorList>
            <person name="Zhang Z."/>
            <person name="He L."/>
            <person name="Huang R."/>
        </authorList>
    </citation>
    <scope>NUCLEOTIDE SEQUENCE [LARGE SCALE GENOMIC DNA]</scope>
    <source>
        <strain evidence="2 3">DE2</strain>
    </source>
</reference>
<dbReference type="Pfam" id="PF07130">
    <property type="entry name" value="YebG"/>
    <property type="match status" value="1"/>
</dbReference>
<accession>A0AA50HNP0</accession>
<organism evidence="2 3">
    <name type="scientific">Erwinia pyri</name>
    <dbReference type="NCBI Taxonomy" id="3062598"/>
    <lineage>
        <taxon>Bacteria</taxon>
        <taxon>Pseudomonadati</taxon>
        <taxon>Pseudomonadota</taxon>
        <taxon>Gammaproteobacteria</taxon>
        <taxon>Enterobacterales</taxon>
        <taxon>Erwiniaceae</taxon>
        <taxon>Erwinia</taxon>
    </lineage>
</organism>
<evidence type="ECO:0000313" key="3">
    <source>
        <dbReference type="Proteomes" id="UP001228139"/>
    </source>
</evidence>
<gene>
    <name evidence="2" type="ORF">Q3V30_11755</name>
</gene>
<name>A0AA50HNP0_9GAMM</name>
<dbReference type="AlphaFoldDB" id="A0AA50HNP0"/>
<evidence type="ECO:0000313" key="2">
    <source>
        <dbReference type="EMBL" id="WLS77165.1"/>
    </source>
</evidence>
<dbReference type="InterPro" id="IPR009813">
    <property type="entry name" value="Uncharacterised_YebG"/>
</dbReference>
<feature type="compositionally biased region" description="Acidic residues" evidence="1">
    <location>
        <begin position="100"/>
        <end position="116"/>
    </location>
</feature>
<evidence type="ECO:0000256" key="1">
    <source>
        <dbReference type="SAM" id="MobiDB-lite"/>
    </source>
</evidence>
<dbReference type="RefSeq" id="WP_306205835.1">
    <property type="nucleotide sequence ID" value="NZ_CP132353.1"/>
</dbReference>
<dbReference type="Gene3D" id="1.10.10.710">
    <property type="entry name" value="PSPTO_1197 like"/>
    <property type="match status" value="1"/>
</dbReference>
<feature type="region of interest" description="Disordered" evidence="1">
    <location>
        <begin position="73"/>
        <end position="136"/>
    </location>
</feature>
<sequence>MAVEIKYVVVRKGEEKMTFASKKEADAYDKMLDMAEAFSDWLSASPLTMEEDQREALGMFLAEHKDAVQHILRTSKMPEADDSVSTQDTGKAKAVSDEQAATDEQAEDEDQGEEGAETASAKPAKSRAAVRGVKAA</sequence>
<keyword evidence="3" id="KW-1185">Reference proteome</keyword>
<dbReference type="Proteomes" id="UP001228139">
    <property type="component" value="Chromosome"/>
</dbReference>
<dbReference type="EMBL" id="CP132353">
    <property type="protein sequence ID" value="WLS77165.1"/>
    <property type="molecule type" value="Genomic_DNA"/>
</dbReference>
<dbReference type="KEGG" id="epi:Q3V30_11755"/>
<proteinExistence type="predicted"/>
<dbReference type="InterPro" id="IPR038627">
    <property type="entry name" value="YebG-like_sf"/>
</dbReference>